<dbReference type="AlphaFoldDB" id="A0A4D7CUY2"/>
<feature type="transmembrane region" description="Helical" evidence="6">
    <location>
        <begin position="109"/>
        <end position="132"/>
    </location>
</feature>
<feature type="transmembrane region" description="Helical" evidence="6">
    <location>
        <begin position="15"/>
        <end position="39"/>
    </location>
</feature>
<feature type="transmembrane region" description="Helical" evidence="6">
    <location>
        <begin position="632"/>
        <end position="653"/>
    </location>
</feature>
<dbReference type="GO" id="GO:0055085">
    <property type="term" value="P:transmembrane transport"/>
    <property type="evidence" value="ECO:0007669"/>
    <property type="project" value="UniProtKB-UniRule"/>
</dbReference>
<evidence type="ECO:0000256" key="5">
    <source>
        <dbReference type="ARBA" id="ARBA00023136"/>
    </source>
</evidence>
<feature type="domain" description="ABC3 transporter permease C-terminal" evidence="7">
    <location>
        <begin position="63"/>
        <end position="180"/>
    </location>
</feature>
<dbReference type="InterPro" id="IPR052536">
    <property type="entry name" value="ABC-4_Integral_Memb_Prot"/>
</dbReference>
<feature type="transmembrane region" description="Helical" evidence="6">
    <location>
        <begin position="224"/>
        <end position="251"/>
    </location>
</feature>
<evidence type="ECO:0000256" key="6">
    <source>
        <dbReference type="PIRNR" id="PIRNR018968"/>
    </source>
</evidence>
<keyword evidence="4 6" id="KW-1133">Transmembrane helix</keyword>
<comment type="subcellular location">
    <subcellularLocation>
        <location evidence="1 6">Cell membrane</location>
        <topology evidence="1 6">Multi-pass membrane protein</topology>
    </subcellularLocation>
</comment>
<protein>
    <submittedName>
        <fullName evidence="8">ABC transporter permease</fullName>
    </submittedName>
</protein>
<dbReference type="PANTHER" id="PTHR46795:SF3">
    <property type="entry name" value="ABC TRANSPORTER PERMEASE"/>
    <property type="match status" value="1"/>
</dbReference>
<evidence type="ECO:0000313" key="9">
    <source>
        <dbReference type="Proteomes" id="UP000298615"/>
    </source>
</evidence>
<dbReference type="EMBL" id="CP039712">
    <property type="protein sequence ID" value="QCI86912.1"/>
    <property type="molecule type" value="Genomic_DNA"/>
</dbReference>
<keyword evidence="6" id="KW-0813">Transport</keyword>
<gene>
    <name evidence="8" type="ORF">FA707_08000</name>
</gene>
<evidence type="ECO:0000256" key="3">
    <source>
        <dbReference type="ARBA" id="ARBA00022692"/>
    </source>
</evidence>
<comment type="similarity">
    <text evidence="6">Belongs to the ABC-4 integral membrane protein family.</text>
</comment>
<dbReference type="InterPro" id="IPR003838">
    <property type="entry name" value="ABC3_permease_C"/>
</dbReference>
<feature type="transmembrane region" description="Helical" evidence="6">
    <location>
        <begin position="152"/>
        <end position="170"/>
    </location>
</feature>
<keyword evidence="9" id="KW-1185">Reference proteome</keyword>
<keyword evidence="3 6" id="KW-0812">Transmembrane</keyword>
<dbReference type="Pfam" id="PF02687">
    <property type="entry name" value="FtsX"/>
    <property type="match status" value="1"/>
</dbReference>
<dbReference type="RefSeq" id="WP_136953734.1">
    <property type="nucleotide sequence ID" value="NZ_CP039712.1"/>
</dbReference>
<keyword evidence="5 6" id="KW-0472">Membrane</keyword>
<name>A0A4D7CUY2_9ENTE</name>
<keyword evidence="2 6" id="KW-1003">Cell membrane</keyword>
<evidence type="ECO:0000256" key="1">
    <source>
        <dbReference type="ARBA" id="ARBA00004651"/>
    </source>
</evidence>
<evidence type="ECO:0000256" key="4">
    <source>
        <dbReference type="ARBA" id="ARBA00022989"/>
    </source>
</evidence>
<dbReference type="KEGG" id="vao:FA707_08000"/>
<accession>A0A4D7CUY2</accession>
<reference evidence="8 9" key="1">
    <citation type="submission" date="2019-04" db="EMBL/GenBank/DDBJ databases">
        <title>Vagococcus sp. nov., isolated from faeces of yaks (Bos grunniens).</title>
        <authorList>
            <person name="Ge Y."/>
        </authorList>
    </citation>
    <scope>NUCLEOTIDE SEQUENCE [LARGE SCALE GENOMIC DNA]</scope>
    <source>
        <strain evidence="8 9">MN-17</strain>
    </source>
</reference>
<proteinExistence type="inferred from homology"/>
<evidence type="ECO:0000313" key="8">
    <source>
        <dbReference type="EMBL" id="QCI86912.1"/>
    </source>
</evidence>
<feature type="transmembrane region" description="Helical" evidence="6">
    <location>
        <begin position="59"/>
        <end position="80"/>
    </location>
</feature>
<dbReference type="Proteomes" id="UP000298615">
    <property type="component" value="Chromosome"/>
</dbReference>
<feature type="transmembrane region" description="Helical" evidence="6">
    <location>
        <begin position="283"/>
        <end position="308"/>
    </location>
</feature>
<dbReference type="InterPro" id="IPR027022">
    <property type="entry name" value="ABC_permease_BceB-typ"/>
</dbReference>
<organism evidence="8 9">
    <name type="scientific">Vagococcus zengguangii</name>
    <dbReference type="NCBI Taxonomy" id="2571750"/>
    <lineage>
        <taxon>Bacteria</taxon>
        <taxon>Bacillati</taxon>
        <taxon>Bacillota</taxon>
        <taxon>Bacilli</taxon>
        <taxon>Lactobacillales</taxon>
        <taxon>Enterococcaceae</taxon>
        <taxon>Vagococcus</taxon>
    </lineage>
</organism>
<dbReference type="PANTHER" id="PTHR46795">
    <property type="entry name" value="ABC TRANSPORTER PERMEASE-RELATED-RELATED"/>
    <property type="match status" value="1"/>
</dbReference>
<dbReference type="GO" id="GO:0005886">
    <property type="term" value="C:plasma membrane"/>
    <property type="evidence" value="ECO:0007669"/>
    <property type="project" value="UniProtKB-SubCell"/>
</dbReference>
<evidence type="ECO:0000259" key="7">
    <source>
        <dbReference type="Pfam" id="PF02687"/>
    </source>
</evidence>
<dbReference type="OrthoDB" id="1705903at2"/>
<feature type="transmembrane region" description="Helical" evidence="6">
    <location>
        <begin position="542"/>
        <end position="564"/>
    </location>
</feature>
<dbReference type="PIRSF" id="PIRSF018968">
    <property type="entry name" value="ABC_permease_BceB"/>
    <property type="match status" value="1"/>
</dbReference>
<sequence length="669" mass="76023">MIYLKLAINSLKKNLAVVLPFLCSMIFLISLNTVLYLLLVNPGMDKMPGASDVRMIFSFGRNILLIFSLIFAYYTHSFLIKERQKEFGLYNLLGLSIKQLRYVLMFEKLILAFASLIGGLFMGIYLSNLMFLVLKKMMGVGQDFFFHVEGSVILKISLLVALLFVMLLMIDSLKLRKISPIDLFSQAKQNQSSPKRHQLLGVIGILLLGIAYYLSVTIQSPLQAFFMFFIAVLLVVIATYLLFTSTSVWLLNQLKQKRELYYQPEMFIMISTMIKRLWQNAMGLANISLLSTMVLVTVVTTASLYFGIDSMIRNRSPEDISLELPTVSSEDFDKLHQLANNHDITIDSIKSYRSTKRLLVTINEKGVQPVHANGLGVYDQSNAWQLTLMTATDYQKIAKEKIDLKTNQVAILSDNQIFNRAEFKVGQQHYEVLTLASKELPSTSGGALININDSVFDNVVMVLSSEKQVTNSYKELLPSDSDESDRQLSQPIMREYIGFNFEGKEDQRLMFAQGVKTFFDGRSLSFSSYDFNKKEALSFTGGFLFIGLIFGILFCLATALIIYYKQITEGRQDRRQFDVLQKIGMGESEVKATINQQMLGIFFFPIGLAILHLSFAMPMINKLLRLFSLKDVGLTIKVAVVTCVVFLAIYYVIFKLTSRKYYQIVRRGK</sequence>
<evidence type="ECO:0000256" key="2">
    <source>
        <dbReference type="ARBA" id="ARBA00022475"/>
    </source>
</evidence>
<feature type="transmembrane region" description="Helical" evidence="6">
    <location>
        <begin position="599"/>
        <end position="620"/>
    </location>
</feature>
<feature type="transmembrane region" description="Helical" evidence="6">
    <location>
        <begin position="199"/>
        <end position="218"/>
    </location>
</feature>